<dbReference type="KEGG" id="lkm:EFP84_02960"/>
<dbReference type="GO" id="GO:0019148">
    <property type="term" value="F:D-cysteine desulfhydrase activity"/>
    <property type="evidence" value="ECO:0007669"/>
    <property type="project" value="TreeGrafter"/>
</dbReference>
<dbReference type="AlphaFoldDB" id="A0AAD0UKL5"/>
<gene>
    <name evidence="4" type="ORF">EFP84_02960</name>
</gene>
<dbReference type="InterPro" id="IPR036052">
    <property type="entry name" value="TrpB-like_PALP_sf"/>
</dbReference>
<proteinExistence type="inferred from homology"/>
<evidence type="ECO:0000256" key="3">
    <source>
        <dbReference type="ARBA" id="ARBA00022898"/>
    </source>
</evidence>
<dbReference type="EMBL" id="CP033614">
    <property type="protein sequence ID" value="AYV54571.1"/>
    <property type="molecule type" value="Genomic_DNA"/>
</dbReference>
<keyword evidence="3" id="KW-0663">Pyridoxal phosphate</keyword>
<comment type="cofactor">
    <cofactor evidence="1">
        <name>pyridoxal 5'-phosphate</name>
        <dbReference type="ChEBI" id="CHEBI:597326"/>
    </cofactor>
</comment>
<protein>
    <submittedName>
        <fullName evidence="4">1-aminocyclopropane-1-carboxylate deaminase</fullName>
    </submittedName>
</protein>
<evidence type="ECO:0000313" key="4">
    <source>
        <dbReference type="EMBL" id="AYV54571.1"/>
    </source>
</evidence>
<evidence type="ECO:0000256" key="1">
    <source>
        <dbReference type="ARBA" id="ARBA00001933"/>
    </source>
</evidence>
<reference evidence="4 5" key="1">
    <citation type="submission" date="2018-11" db="EMBL/GenBank/DDBJ databases">
        <title>Complete genome sequence of Leptospira kmetyi isolate LS 001/16 from soil sample associated with a leptospirosis patient in Kelantan.</title>
        <authorList>
            <person name="Muhammad Yusoff F."/>
            <person name="Muhammad Yusoff S."/>
            <person name="Ahmad M.N."/>
            <person name="Yusof N.Y."/>
            <person name="Aziah I."/>
        </authorList>
    </citation>
    <scope>NUCLEOTIDE SEQUENCE [LARGE SCALE GENOMIC DNA]</scope>
    <source>
        <strain evidence="4 5">LS 001/16</strain>
    </source>
</reference>
<dbReference type="Proteomes" id="UP000276407">
    <property type="component" value="Chromosome 1"/>
</dbReference>
<dbReference type="PANTHER" id="PTHR43780:SF2">
    <property type="entry name" value="1-AMINOCYCLOPROPANE-1-CARBOXYLATE DEAMINASE-RELATED"/>
    <property type="match status" value="1"/>
</dbReference>
<evidence type="ECO:0000313" key="5">
    <source>
        <dbReference type="Proteomes" id="UP000276407"/>
    </source>
</evidence>
<dbReference type="InterPro" id="IPR027278">
    <property type="entry name" value="ACCD_DCysDesulf"/>
</dbReference>
<organism evidence="4 5">
    <name type="scientific">Leptospira kmetyi</name>
    <dbReference type="NCBI Taxonomy" id="408139"/>
    <lineage>
        <taxon>Bacteria</taxon>
        <taxon>Pseudomonadati</taxon>
        <taxon>Spirochaetota</taxon>
        <taxon>Spirochaetia</taxon>
        <taxon>Leptospirales</taxon>
        <taxon>Leptospiraceae</taxon>
        <taxon>Leptospira</taxon>
    </lineage>
</organism>
<comment type="similarity">
    <text evidence="2">Belongs to the ACC deaminase/D-cysteine desulfhydrase family.</text>
</comment>
<dbReference type="Gene3D" id="3.40.50.1100">
    <property type="match status" value="2"/>
</dbReference>
<accession>A0AAD0UKL5</accession>
<sequence length="287" mass="32760">MLRSSFRIQTVSFQNDSEMSILRDDRLAFGAGTKARKFFGIHRELETKKIRSIVLQGELHSNALGAFSFLFRVFGYEVYTIAYARNLSKVTANSVLVKRNSHRLEIFSSRKEWENRIESFSTTNEESVLIPEYGMCSAATNGLDFLWKRIQISEYDRLVLDIGSGLVWLSANDSFGKRIPIYGVSVGLPKRKMIPWLEEKQKSLGFTNFVLDSEKIIESPFSSGFGSENSQILEYSKSFYQKNGILLEPIYSAHSVVAVQSRIDSGEWKGRTLYLHQGGLLNFLDRF</sequence>
<evidence type="ECO:0000256" key="2">
    <source>
        <dbReference type="ARBA" id="ARBA00008639"/>
    </source>
</evidence>
<name>A0AAD0UKL5_9LEPT</name>
<dbReference type="SUPFAM" id="SSF53686">
    <property type="entry name" value="Tryptophan synthase beta subunit-like PLP-dependent enzymes"/>
    <property type="match status" value="1"/>
</dbReference>
<dbReference type="PIRSF" id="PIRSF006278">
    <property type="entry name" value="ACCD_DCysDesulf"/>
    <property type="match status" value="1"/>
</dbReference>
<dbReference type="PANTHER" id="PTHR43780">
    <property type="entry name" value="1-AMINOCYCLOPROPANE-1-CARBOXYLATE DEAMINASE-RELATED"/>
    <property type="match status" value="1"/>
</dbReference>